<dbReference type="Pfam" id="PF24696">
    <property type="entry name" value="UGSC"/>
    <property type="match status" value="1"/>
</dbReference>
<feature type="domain" description="UGSC-like" evidence="1">
    <location>
        <begin position="2"/>
        <end position="161"/>
    </location>
</feature>
<evidence type="ECO:0000313" key="3">
    <source>
        <dbReference type="Proteomes" id="UP000002315"/>
    </source>
</evidence>
<name>E3GXF7_METFV</name>
<dbReference type="Proteomes" id="UP000002315">
    <property type="component" value="Chromosome"/>
</dbReference>
<dbReference type="KEGG" id="mfv:Mfer_0186"/>
<dbReference type="InterPro" id="IPR057767">
    <property type="entry name" value="UGSC-like_dom"/>
</dbReference>
<sequence length="165" mass="18335">MEILDPLAESAMKTVKINEISNVNTVSLVDNTKPNADIILKTIEKFLEVKKTLWVRKPAGAPANEKQIKNMEKGDLCILAVGDCGSCTTWLILDAIKLEKRGIPTISICSSKFKNFAENLAKAYGAKNLRILDIPHPIAGKKKEEIKKEVKKIIPKLNKLISQQK</sequence>
<protein>
    <recommendedName>
        <fullName evidence="1">UGSC-like domain-containing protein</fullName>
    </recommendedName>
</protein>
<accession>E3GXF7</accession>
<gene>
    <name evidence="2" type="ordered locus">Mfer_0186</name>
</gene>
<organism evidence="2 3">
    <name type="scientific">Methanothermus fervidus (strain ATCC 43054 / DSM 2088 / JCM 10308 / V24 S)</name>
    <dbReference type="NCBI Taxonomy" id="523846"/>
    <lineage>
        <taxon>Archaea</taxon>
        <taxon>Methanobacteriati</taxon>
        <taxon>Methanobacteriota</taxon>
        <taxon>Methanomada group</taxon>
        <taxon>Methanobacteria</taxon>
        <taxon>Methanobacteriales</taxon>
        <taxon>Methanothermaceae</taxon>
        <taxon>Methanothermus</taxon>
    </lineage>
</organism>
<proteinExistence type="predicted"/>
<dbReference type="STRING" id="523846.Mfer_0186"/>
<evidence type="ECO:0000313" key="2">
    <source>
        <dbReference type="EMBL" id="ADP76989.1"/>
    </source>
</evidence>
<dbReference type="HOGENOM" id="CLU_121775_0_0_2"/>
<evidence type="ECO:0000259" key="1">
    <source>
        <dbReference type="Pfam" id="PF24696"/>
    </source>
</evidence>
<dbReference type="OrthoDB" id="70241at2157"/>
<dbReference type="EMBL" id="CP002278">
    <property type="protein sequence ID" value="ADP76989.1"/>
    <property type="molecule type" value="Genomic_DNA"/>
</dbReference>
<keyword evidence="3" id="KW-1185">Reference proteome</keyword>
<dbReference type="InterPro" id="IPR049831">
    <property type="entry name" value="UGSC_seleno"/>
</dbReference>
<dbReference type="AlphaFoldDB" id="E3GXF7"/>
<reference evidence="2 3" key="1">
    <citation type="journal article" date="2010" name="Stand. Genomic Sci.">
        <title>Complete genome sequence of Methanothermus fervidus type strain (V24S).</title>
        <authorList>
            <person name="Anderson I."/>
            <person name="Djao O.D."/>
            <person name="Misra M."/>
            <person name="Chertkov O."/>
            <person name="Nolan M."/>
            <person name="Lucas S."/>
            <person name="Lapidus A."/>
            <person name="Del Rio T.G."/>
            <person name="Tice H."/>
            <person name="Cheng J.F."/>
            <person name="Tapia R."/>
            <person name="Han C."/>
            <person name="Goodwin L."/>
            <person name="Pitluck S."/>
            <person name="Liolios K."/>
            <person name="Ivanova N."/>
            <person name="Mavromatis K."/>
            <person name="Mikhailova N."/>
            <person name="Pati A."/>
            <person name="Brambilla E."/>
            <person name="Chen A."/>
            <person name="Palaniappan K."/>
            <person name="Land M."/>
            <person name="Hauser L."/>
            <person name="Chang Y.J."/>
            <person name="Jeffries C.D."/>
            <person name="Sikorski J."/>
            <person name="Spring S."/>
            <person name="Rohde M."/>
            <person name="Eichinger K."/>
            <person name="Huber H."/>
            <person name="Wirth R."/>
            <person name="Goker M."/>
            <person name="Detter J.C."/>
            <person name="Woyke T."/>
            <person name="Bristow J."/>
            <person name="Eisen J.A."/>
            <person name="Markowitz V."/>
            <person name="Hugenholtz P."/>
            <person name="Klenk H.P."/>
            <person name="Kyrpides N.C."/>
        </authorList>
    </citation>
    <scope>NUCLEOTIDE SEQUENCE [LARGE SCALE GENOMIC DNA]</scope>
    <source>
        <strain evidence="3">ATCC 43054 / DSM 2088 / JCM 10308 / V24 S</strain>
    </source>
</reference>
<dbReference type="NCBIfam" id="NF041046">
    <property type="entry name" value="UGSC_fam"/>
    <property type="match status" value="1"/>
</dbReference>